<protein>
    <recommendedName>
        <fullName evidence="11">Transport permease protein</fullName>
    </recommendedName>
</protein>
<evidence type="ECO:0000256" key="4">
    <source>
        <dbReference type="ARBA" id="ARBA00022475"/>
    </source>
</evidence>
<name>A0A1Y1SA07_9GAMM</name>
<dbReference type="InterPro" id="IPR047817">
    <property type="entry name" value="ABC2_TM_bact-type"/>
</dbReference>
<evidence type="ECO:0000313" key="14">
    <source>
        <dbReference type="Proteomes" id="UP000192342"/>
    </source>
</evidence>
<comment type="caution">
    <text evidence="13">The sequence shown here is derived from an EMBL/GenBank/DDBJ whole genome shotgun (WGS) entry which is preliminary data.</text>
</comment>
<feature type="transmembrane region" description="Helical" evidence="11">
    <location>
        <begin position="201"/>
        <end position="219"/>
    </location>
</feature>
<sequence length="275" mass="31081">MNASQDNDTLIPALPERPLGRTSWQVFVGSMHAFLLREMMNQFGRSRLGYFWALAEPAATVAILTGLHAVIRGGHHALYGESPIVFFVFGAVPYFLYANAVAAAQGVCNSHKGLFNYRQIKPIDIMIAKATMDSIMMLGVVVVFLAGWWWLDHDLPLYDPLHLLWALFSLYVLGVSIGLVFEVFGTIYPDLRKIIAMITRPMFFISGVFFTIDMMPAGIREVLVWNPVLHGVDLTRDAVLPEYESPASWQYLWGSILVLQFIGLAAYRRYLYRLI</sequence>
<dbReference type="PANTHER" id="PTHR30413">
    <property type="entry name" value="INNER MEMBRANE TRANSPORT PERMEASE"/>
    <property type="match status" value="1"/>
</dbReference>
<keyword evidence="6 11" id="KW-0812">Transmembrane</keyword>
<feature type="transmembrane region" description="Helical" evidence="11">
    <location>
        <begin position="83"/>
        <end position="104"/>
    </location>
</feature>
<feature type="transmembrane region" description="Helical" evidence="11">
    <location>
        <begin position="249"/>
        <end position="267"/>
    </location>
</feature>
<evidence type="ECO:0000256" key="9">
    <source>
        <dbReference type="ARBA" id="ARBA00023047"/>
    </source>
</evidence>
<accession>A0A1Y1SA07</accession>
<comment type="subcellular location">
    <subcellularLocation>
        <location evidence="11">Cell inner membrane</location>
        <topology evidence="11">Multi-pass membrane protein</topology>
    </subcellularLocation>
    <subcellularLocation>
        <location evidence="1">Cell membrane</location>
        <topology evidence="1">Multi-pass membrane protein</topology>
    </subcellularLocation>
</comment>
<dbReference type="PRINTS" id="PR00164">
    <property type="entry name" value="ABC2TRNSPORT"/>
</dbReference>
<reference evidence="13 14" key="1">
    <citation type="submission" date="2013-04" db="EMBL/GenBank/DDBJ databases">
        <title>Oceanococcus atlanticus 22II-S10r2 Genome Sequencing.</title>
        <authorList>
            <person name="Lai Q."/>
            <person name="Li G."/>
            <person name="Shao Z."/>
        </authorList>
    </citation>
    <scope>NUCLEOTIDE SEQUENCE [LARGE SCALE GENOMIC DNA]</scope>
    <source>
        <strain evidence="13 14">22II-S10r2</strain>
    </source>
</reference>
<dbReference type="GO" id="GO:0043190">
    <property type="term" value="C:ATP-binding cassette (ABC) transporter complex"/>
    <property type="evidence" value="ECO:0007669"/>
    <property type="project" value="InterPro"/>
</dbReference>
<evidence type="ECO:0000256" key="3">
    <source>
        <dbReference type="ARBA" id="ARBA00022448"/>
    </source>
</evidence>
<evidence type="ECO:0000256" key="5">
    <source>
        <dbReference type="ARBA" id="ARBA00022597"/>
    </source>
</evidence>
<keyword evidence="9" id="KW-0625">Polysaccharide transport</keyword>
<evidence type="ECO:0000256" key="6">
    <source>
        <dbReference type="ARBA" id="ARBA00022692"/>
    </source>
</evidence>
<evidence type="ECO:0000256" key="8">
    <source>
        <dbReference type="ARBA" id="ARBA00022989"/>
    </source>
</evidence>
<keyword evidence="7" id="KW-0972">Capsule biogenesis/degradation</keyword>
<evidence type="ECO:0000256" key="1">
    <source>
        <dbReference type="ARBA" id="ARBA00004651"/>
    </source>
</evidence>
<dbReference type="GO" id="GO:0140359">
    <property type="term" value="F:ABC-type transporter activity"/>
    <property type="evidence" value="ECO:0007669"/>
    <property type="project" value="InterPro"/>
</dbReference>
<dbReference type="AlphaFoldDB" id="A0A1Y1SA07"/>
<keyword evidence="3 11" id="KW-0813">Transport</keyword>
<evidence type="ECO:0000256" key="11">
    <source>
        <dbReference type="RuleBase" id="RU361157"/>
    </source>
</evidence>
<organism evidence="13 14">
    <name type="scientific">Oceanococcus atlanticus</name>
    <dbReference type="NCBI Taxonomy" id="1317117"/>
    <lineage>
        <taxon>Bacteria</taxon>
        <taxon>Pseudomonadati</taxon>
        <taxon>Pseudomonadota</taxon>
        <taxon>Gammaproteobacteria</taxon>
        <taxon>Chromatiales</taxon>
        <taxon>Oceanococcaceae</taxon>
        <taxon>Oceanococcus</taxon>
    </lineage>
</organism>
<dbReference type="EMBL" id="AQQV01000005">
    <property type="protein sequence ID" value="ORE85157.1"/>
    <property type="molecule type" value="Genomic_DNA"/>
</dbReference>
<keyword evidence="10 11" id="KW-0472">Membrane</keyword>
<keyword evidence="5" id="KW-0762">Sugar transport</keyword>
<dbReference type="Pfam" id="PF01061">
    <property type="entry name" value="ABC2_membrane"/>
    <property type="match status" value="1"/>
</dbReference>
<evidence type="ECO:0000256" key="2">
    <source>
        <dbReference type="ARBA" id="ARBA00007783"/>
    </source>
</evidence>
<evidence type="ECO:0000259" key="12">
    <source>
        <dbReference type="PROSITE" id="PS51012"/>
    </source>
</evidence>
<dbReference type="PROSITE" id="PS51012">
    <property type="entry name" value="ABC_TM2"/>
    <property type="match status" value="1"/>
</dbReference>
<dbReference type="InterPro" id="IPR013525">
    <property type="entry name" value="ABC2_TM"/>
</dbReference>
<evidence type="ECO:0000256" key="7">
    <source>
        <dbReference type="ARBA" id="ARBA00022903"/>
    </source>
</evidence>
<dbReference type="GO" id="GO:0015774">
    <property type="term" value="P:polysaccharide transport"/>
    <property type="evidence" value="ECO:0007669"/>
    <property type="project" value="UniProtKB-KW"/>
</dbReference>
<feature type="transmembrane region" description="Helical" evidence="11">
    <location>
        <begin position="163"/>
        <end position="189"/>
    </location>
</feature>
<keyword evidence="14" id="KW-1185">Reference proteome</keyword>
<dbReference type="RefSeq" id="WP_083563309.1">
    <property type="nucleotide sequence ID" value="NZ_AQQV01000005.1"/>
</dbReference>
<keyword evidence="8 11" id="KW-1133">Transmembrane helix</keyword>
<dbReference type="GO" id="GO:0015920">
    <property type="term" value="P:lipopolysaccharide transport"/>
    <property type="evidence" value="ECO:0007669"/>
    <property type="project" value="TreeGrafter"/>
</dbReference>
<proteinExistence type="inferred from homology"/>
<gene>
    <name evidence="13" type="ORF">ATO7_15277</name>
</gene>
<dbReference type="OrthoDB" id="9814458at2"/>
<dbReference type="PANTHER" id="PTHR30413:SF10">
    <property type="entry name" value="CAPSULE POLYSACCHARIDE EXPORT INNER-MEMBRANE PROTEIN CTRC"/>
    <property type="match status" value="1"/>
</dbReference>
<comment type="similarity">
    <text evidence="2 11">Belongs to the ABC-2 integral membrane protein family.</text>
</comment>
<dbReference type="InterPro" id="IPR000412">
    <property type="entry name" value="ABC_2_transport"/>
</dbReference>
<keyword evidence="4 11" id="KW-1003">Cell membrane</keyword>
<feature type="transmembrane region" description="Helical" evidence="11">
    <location>
        <begin position="48"/>
        <end position="71"/>
    </location>
</feature>
<evidence type="ECO:0000313" key="13">
    <source>
        <dbReference type="EMBL" id="ORE85157.1"/>
    </source>
</evidence>
<dbReference type="Proteomes" id="UP000192342">
    <property type="component" value="Unassembled WGS sequence"/>
</dbReference>
<dbReference type="STRING" id="1317117.ATO7_15277"/>
<evidence type="ECO:0000256" key="10">
    <source>
        <dbReference type="ARBA" id="ARBA00023136"/>
    </source>
</evidence>
<feature type="transmembrane region" description="Helical" evidence="11">
    <location>
        <begin position="125"/>
        <end position="151"/>
    </location>
</feature>
<feature type="domain" description="ABC transmembrane type-2" evidence="12">
    <location>
        <begin position="48"/>
        <end position="270"/>
    </location>
</feature>